<dbReference type="GO" id="GO:0016491">
    <property type="term" value="F:oxidoreductase activity"/>
    <property type="evidence" value="ECO:0007669"/>
    <property type="project" value="UniProtKB-KW"/>
</dbReference>
<evidence type="ECO:0000313" key="3">
    <source>
        <dbReference type="EMBL" id="PQV63087.1"/>
    </source>
</evidence>
<dbReference type="GO" id="GO:0005737">
    <property type="term" value="C:cytoplasm"/>
    <property type="evidence" value="ECO:0007669"/>
    <property type="project" value="TreeGrafter"/>
</dbReference>
<dbReference type="InterPro" id="IPR020471">
    <property type="entry name" value="AKR"/>
</dbReference>
<gene>
    <name evidence="3" type="ORF">B1R32_11664</name>
</gene>
<keyword evidence="4" id="KW-1185">Reference proteome</keyword>
<feature type="domain" description="NADP-dependent oxidoreductase" evidence="2">
    <location>
        <begin position="15"/>
        <end position="288"/>
    </location>
</feature>
<dbReference type="RefSeq" id="WP_106380836.1">
    <property type="nucleotide sequence ID" value="NZ_NIGF01000016.1"/>
</dbReference>
<dbReference type="OrthoDB" id="5328358at2"/>
<protein>
    <submittedName>
        <fullName evidence="3">Putative oxidoreductase</fullName>
    </submittedName>
</protein>
<dbReference type="InParanoid" id="A0A2S8SQL2"/>
<proteinExistence type="predicted"/>
<dbReference type="Proteomes" id="UP000237684">
    <property type="component" value="Unassembled WGS sequence"/>
</dbReference>
<evidence type="ECO:0000256" key="1">
    <source>
        <dbReference type="ARBA" id="ARBA00023002"/>
    </source>
</evidence>
<dbReference type="SUPFAM" id="SSF51430">
    <property type="entry name" value="NAD(P)-linked oxidoreductase"/>
    <property type="match status" value="1"/>
</dbReference>
<keyword evidence="1" id="KW-0560">Oxidoreductase</keyword>
<organism evidence="3 4">
    <name type="scientific">Abditibacterium utsteinense</name>
    <dbReference type="NCBI Taxonomy" id="1960156"/>
    <lineage>
        <taxon>Bacteria</taxon>
        <taxon>Pseudomonadati</taxon>
        <taxon>Abditibacteriota</taxon>
        <taxon>Abditibacteriia</taxon>
        <taxon>Abditibacteriales</taxon>
        <taxon>Abditibacteriaceae</taxon>
        <taxon>Abditibacterium</taxon>
    </lineage>
</organism>
<name>A0A2S8SQL2_9BACT</name>
<dbReference type="Gene3D" id="3.20.20.100">
    <property type="entry name" value="NADP-dependent oxidoreductase domain"/>
    <property type="match status" value="1"/>
</dbReference>
<dbReference type="InterPro" id="IPR036812">
    <property type="entry name" value="NAD(P)_OxRdtase_dom_sf"/>
</dbReference>
<dbReference type="CDD" id="cd19088">
    <property type="entry name" value="AKR_AKR13B1"/>
    <property type="match status" value="1"/>
</dbReference>
<dbReference type="PRINTS" id="PR00069">
    <property type="entry name" value="ALDKETRDTASE"/>
</dbReference>
<dbReference type="PANTHER" id="PTHR43625">
    <property type="entry name" value="AFLATOXIN B1 ALDEHYDE REDUCTASE"/>
    <property type="match status" value="1"/>
</dbReference>
<sequence length="290" mass="31010">MKQRIFGLSGLSVGEIGLGGMPMSVGRDRPSEQDSIATIVRATERGMTLWDTADAYCIDDTETGHNERLFAKAKAALPSDLREKVVIATKAGHVRPEGQWVTDGRPEHLRAALDASLQALDTDCIDVWQFHRPDSKVPYADSIGVFAEAKRAGKVKFVGISNASAAQIEEATSIVEIVSVQNQFSPTHRAPERDGSLQKCRELGLAFLPWSPLGGMGGAKNIGEKGALATLAAELGISPQRVVLAWHLAKYELMIPIPGASRIESVSDSALGGDITLTPQQVATLDAAFI</sequence>
<dbReference type="AlphaFoldDB" id="A0A2S8SQL2"/>
<evidence type="ECO:0000259" key="2">
    <source>
        <dbReference type="Pfam" id="PF00248"/>
    </source>
</evidence>
<dbReference type="Pfam" id="PF00248">
    <property type="entry name" value="Aldo_ket_red"/>
    <property type="match status" value="1"/>
</dbReference>
<dbReference type="InterPro" id="IPR050791">
    <property type="entry name" value="Aldo-Keto_reductase"/>
</dbReference>
<accession>A0A2S8SQL2</accession>
<evidence type="ECO:0000313" key="4">
    <source>
        <dbReference type="Proteomes" id="UP000237684"/>
    </source>
</evidence>
<dbReference type="PANTHER" id="PTHR43625:SF40">
    <property type="entry name" value="ALDO-KETO REDUCTASE YAKC [NADP(+)]"/>
    <property type="match status" value="1"/>
</dbReference>
<reference evidence="3 4" key="1">
    <citation type="journal article" date="2018" name="Syst. Appl. Microbiol.">
        <title>Abditibacterium utsteinense sp. nov., the first cultivated member of candidate phylum FBP, isolated from ice-free Antarctic soil samples.</title>
        <authorList>
            <person name="Tahon G."/>
            <person name="Tytgat B."/>
            <person name="Lebbe L."/>
            <person name="Carlier A."/>
            <person name="Willems A."/>
        </authorList>
    </citation>
    <scope>NUCLEOTIDE SEQUENCE [LARGE SCALE GENOMIC DNA]</scope>
    <source>
        <strain evidence="3 4">LMG 29911</strain>
    </source>
</reference>
<dbReference type="InterPro" id="IPR023210">
    <property type="entry name" value="NADP_OxRdtase_dom"/>
</dbReference>
<comment type="caution">
    <text evidence="3">The sequence shown here is derived from an EMBL/GenBank/DDBJ whole genome shotgun (WGS) entry which is preliminary data.</text>
</comment>
<dbReference type="EMBL" id="NIGF01000016">
    <property type="protein sequence ID" value="PQV63087.1"/>
    <property type="molecule type" value="Genomic_DNA"/>
</dbReference>